<feature type="compositionally biased region" description="Polar residues" evidence="4">
    <location>
        <begin position="124"/>
        <end position="138"/>
    </location>
</feature>
<feature type="region of interest" description="Disordered" evidence="4">
    <location>
        <begin position="1"/>
        <end position="32"/>
    </location>
</feature>
<keyword evidence="2" id="KW-0804">Transcription</keyword>
<feature type="region of interest" description="VHIID" evidence="3">
    <location>
        <begin position="317"/>
        <end position="382"/>
    </location>
</feature>
<evidence type="ECO:0000256" key="1">
    <source>
        <dbReference type="ARBA" id="ARBA00023015"/>
    </source>
</evidence>
<keyword evidence="1" id="KW-0805">Transcription regulation</keyword>
<dbReference type="Pfam" id="PF03514">
    <property type="entry name" value="GRAS"/>
    <property type="match status" value="1"/>
</dbReference>
<dbReference type="InterPro" id="IPR005202">
    <property type="entry name" value="TF_GRAS"/>
</dbReference>
<feature type="region of interest" description="Disordered" evidence="4">
    <location>
        <begin position="124"/>
        <end position="177"/>
    </location>
</feature>
<comment type="caution">
    <text evidence="3">Lacks conserved residue(s) required for the propagation of feature annotation.</text>
</comment>
<evidence type="ECO:0000313" key="5">
    <source>
        <dbReference type="EMBL" id="VFR03323.1"/>
    </source>
</evidence>
<reference evidence="5 6" key="1">
    <citation type="submission" date="2018-04" db="EMBL/GenBank/DDBJ databases">
        <authorList>
            <person name="Vogel A."/>
        </authorList>
    </citation>
    <scope>NUCLEOTIDE SEQUENCE [LARGE SCALE GENOMIC DNA]</scope>
</reference>
<evidence type="ECO:0000256" key="3">
    <source>
        <dbReference type="PROSITE-ProRule" id="PRU01191"/>
    </source>
</evidence>
<feature type="compositionally biased region" description="Polar residues" evidence="4">
    <location>
        <begin position="19"/>
        <end position="31"/>
    </location>
</feature>
<dbReference type="EMBL" id="OOIL02006874">
    <property type="protein sequence ID" value="VFR03323.1"/>
    <property type="molecule type" value="Genomic_DNA"/>
</dbReference>
<evidence type="ECO:0000313" key="6">
    <source>
        <dbReference type="Proteomes" id="UP000595140"/>
    </source>
</evidence>
<accession>A0A484NQV5</accession>
<comment type="similarity">
    <text evidence="3">Belongs to the GRAS family.</text>
</comment>
<evidence type="ECO:0000256" key="2">
    <source>
        <dbReference type="ARBA" id="ARBA00023163"/>
    </source>
</evidence>
<feature type="short sequence motif" description="VHIID" evidence="3">
    <location>
        <begin position="348"/>
        <end position="352"/>
    </location>
</feature>
<feature type="compositionally biased region" description="Basic and acidic residues" evidence="4">
    <location>
        <begin position="208"/>
        <end position="217"/>
    </location>
</feature>
<dbReference type="Proteomes" id="UP000595140">
    <property type="component" value="Unassembled WGS sequence"/>
</dbReference>
<protein>
    <submittedName>
        <fullName evidence="5">Uncharacterized protein</fullName>
    </submittedName>
</protein>
<keyword evidence="6" id="KW-1185">Reference proteome</keyword>
<dbReference type="AlphaFoldDB" id="A0A484NQV5"/>
<gene>
    <name evidence="5" type="ORF">CCAM_LOCUS45098</name>
</gene>
<dbReference type="OrthoDB" id="47276at2759"/>
<dbReference type="PROSITE" id="PS50985">
    <property type="entry name" value="GRAS"/>
    <property type="match status" value="1"/>
</dbReference>
<feature type="compositionally biased region" description="Polar residues" evidence="4">
    <location>
        <begin position="198"/>
        <end position="207"/>
    </location>
</feature>
<feature type="region of interest" description="Leucine repeat II (LRII)" evidence="3">
    <location>
        <begin position="398"/>
        <end position="430"/>
    </location>
</feature>
<organism evidence="5 6">
    <name type="scientific">Cuscuta campestris</name>
    <dbReference type="NCBI Taxonomy" id="132261"/>
    <lineage>
        <taxon>Eukaryota</taxon>
        <taxon>Viridiplantae</taxon>
        <taxon>Streptophyta</taxon>
        <taxon>Embryophyta</taxon>
        <taxon>Tracheophyta</taxon>
        <taxon>Spermatophyta</taxon>
        <taxon>Magnoliopsida</taxon>
        <taxon>eudicotyledons</taxon>
        <taxon>Gunneridae</taxon>
        <taxon>Pentapetalae</taxon>
        <taxon>asterids</taxon>
        <taxon>lamiids</taxon>
        <taxon>Solanales</taxon>
        <taxon>Convolvulaceae</taxon>
        <taxon>Cuscuteae</taxon>
        <taxon>Cuscuta</taxon>
        <taxon>Cuscuta subgen. Grammica</taxon>
        <taxon>Cuscuta sect. Cleistogrammica</taxon>
    </lineage>
</organism>
<sequence length="621" mass="70024">MMATLLQARHSSRDEESAETCNGSPASSSSPVEGDYFDGVFKYIQQMLMEEDDLEYRPCMFQDSMALQAAEKSFYDALTLNHPPSPSWSQITDMDPPMNNPSPLMDDLPSSLFETGFFVLPSRGRTQTHSIKNASSEGGRNDETKKHSRDVSSSCGEERSNKQSAINGDSQEPEETDKYDKALLCPSMNPAFYDGSSLDPSHLSQETSRNKAREEKYMQGPKRGRPKGSKNGAKTKEIVDLGNLLSQCAQAEASGNKRSFQQWLTAVRLHSSPHGNARERVAHCFANALEARSAAAGTSLYTTGKWMSSVADYLKAYQVYITACPFKRMSNIFANKSIAKRTREAEKIHIIDFGILYGFQWPCIIHGISLRPGGPPKLRITGIDFPQPGFRPAQRVEETGRRLENFARRFNVPFEYNAIAKQWETITPDDLKLDPSEMLVVNCLYRLKNVPDETVVENNNPRDCVLKLIKKLNPKLFVHGVVNAGYNAPFFTTRFRESYFHFSAMFDMLEATMAGEDEGRAVVEGEAMGREIVNVVACEGRERVERPETYKQWRGRNERAGLRLLPLNQEIMREVKAKVGMGYHRDFSVDEDGGGEWMLQSWKGRVIYALSLWKPVLLLLH</sequence>
<proteinExistence type="inferred from homology"/>
<feature type="region of interest" description="Disordered" evidence="4">
    <location>
        <begin position="190"/>
        <end position="233"/>
    </location>
</feature>
<name>A0A484NQV5_9ASTE</name>
<feature type="region of interest" description="SAW" evidence="3">
    <location>
        <begin position="537"/>
        <end position="614"/>
    </location>
</feature>
<evidence type="ECO:0000256" key="4">
    <source>
        <dbReference type="SAM" id="MobiDB-lite"/>
    </source>
</evidence>
<dbReference type="PANTHER" id="PTHR31636">
    <property type="entry name" value="OSJNBA0084A10.13 PROTEIN-RELATED"/>
    <property type="match status" value="1"/>
</dbReference>